<feature type="transmembrane region" description="Helical" evidence="1">
    <location>
        <begin position="20"/>
        <end position="38"/>
    </location>
</feature>
<protein>
    <submittedName>
        <fullName evidence="2">Uncharacterized protein</fullName>
    </submittedName>
</protein>
<evidence type="ECO:0000256" key="1">
    <source>
        <dbReference type="SAM" id="Phobius"/>
    </source>
</evidence>
<feature type="transmembrane region" description="Helical" evidence="1">
    <location>
        <begin position="50"/>
        <end position="69"/>
    </location>
</feature>
<accession>A0A417YZW1</accession>
<organism evidence="2 3">
    <name type="scientific">Neobacillus notoginsengisoli</name>
    <dbReference type="NCBI Taxonomy" id="1578198"/>
    <lineage>
        <taxon>Bacteria</taxon>
        <taxon>Bacillati</taxon>
        <taxon>Bacillota</taxon>
        <taxon>Bacilli</taxon>
        <taxon>Bacillales</taxon>
        <taxon>Bacillaceae</taxon>
        <taxon>Neobacillus</taxon>
    </lineage>
</organism>
<dbReference type="AlphaFoldDB" id="A0A417YZW1"/>
<dbReference type="RefSeq" id="WP_118919067.1">
    <property type="nucleotide sequence ID" value="NZ_QWEG01000001.1"/>
</dbReference>
<proteinExistence type="predicted"/>
<reference evidence="2 3" key="1">
    <citation type="journal article" date="2017" name="Int. J. Syst. Evol. Microbiol.">
        <title>Bacillus notoginsengisoli sp. nov., a novel bacterium isolated from the rhizosphere of Panax notoginseng.</title>
        <authorList>
            <person name="Zhang M.Y."/>
            <person name="Cheng J."/>
            <person name="Cai Y."/>
            <person name="Zhang T.Y."/>
            <person name="Wu Y.Y."/>
            <person name="Manikprabhu D."/>
            <person name="Li W.J."/>
            <person name="Zhang Y.X."/>
        </authorList>
    </citation>
    <scope>NUCLEOTIDE SEQUENCE [LARGE SCALE GENOMIC DNA]</scope>
    <source>
        <strain evidence="2 3">JCM 30743</strain>
    </source>
</reference>
<evidence type="ECO:0000313" key="3">
    <source>
        <dbReference type="Proteomes" id="UP000284416"/>
    </source>
</evidence>
<gene>
    <name evidence="2" type="ORF">D1B31_02015</name>
</gene>
<comment type="caution">
    <text evidence="2">The sequence shown here is derived from an EMBL/GenBank/DDBJ whole genome shotgun (WGS) entry which is preliminary data.</text>
</comment>
<keyword evidence="1" id="KW-0472">Membrane</keyword>
<sequence length="78" mass="8863">MDSSVFAPLKETLNNLAGQLVLLMVIWGVAYCLVWWVLSKLKVPKAITNFLSGLALLGIMYYTIQYQLIPGFQHGFWQ</sequence>
<evidence type="ECO:0000313" key="2">
    <source>
        <dbReference type="EMBL" id="RHW43459.1"/>
    </source>
</evidence>
<keyword evidence="1" id="KW-0812">Transmembrane</keyword>
<name>A0A417YZW1_9BACI</name>
<keyword evidence="3" id="KW-1185">Reference proteome</keyword>
<dbReference type="Proteomes" id="UP000284416">
    <property type="component" value="Unassembled WGS sequence"/>
</dbReference>
<keyword evidence="1" id="KW-1133">Transmembrane helix</keyword>
<dbReference type="EMBL" id="QWEG01000001">
    <property type="protein sequence ID" value="RHW43459.1"/>
    <property type="molecule type" value="Genomic_DNA"/>
</dbReference>